<evidence type="ECO:0000313" key="3">
    <source>
        <dbReference type="Proteomes" id="UP000541610"/>
    </source>
</evidence>
<name>A0A7J6N5W0_PEROL</name>
<dbReference type="Proteomes" id="UP000541610">
    <property type="component" value="Unassembled WGS sequence"/>
</dbReference>
<dbReference type="EMBL" id="JABANP010000755">
    <property type="protein sequence ID" value="KAF4679298.1"/>
    <property type="molecule type" value="Genomic_DNA"/>
</dbReference>
<keyword evidence="1" id="KW-0732">Signal</keyword>
<evidence type="ECO:0000256" key="1">
    <source>
        <dbReference type="SAM" id="SignalP"/>
    </source>
</evidence>
<feature type="chain" id="PRO_5029756099" evidence="1">
    <location>
        <begin position="20"/>
        <end position="265"/>
    </location>
</feature>
<reference evidence="2 3" key="1">
    <citation type="submission" date="2020-04" db="EMBL/GenBank/DDBJ databases">
        <title>Perkinsus olseni comparative genomics.</title>
        <authorList>
            <person name="Bogema D.R."/>
        </authorList>
    </citation>
    <scope>NUCLEOTIDE SEQUENCE [LARGE SCALE GENOMIC DNA]</scope>
    <source>
        <strain evidence="2">00978-12</strain>
    </source>
</reference>
<sequence>MATRLIACLSSAAVILGNAVIPTDYGNFIYQSNGPYPVKMTFSTTKEGQARFSIECERRYQDSFQLHPHPLDVEHGSIHEFAKTGSGAADHQLLLDKVRDACPQLSIEKEDFQWFHVGIEGNLHTELESDIASLERQWLPLRPGRYIFVDAPITQKYDIFPNGYVYVKLGCEVDGTRGPSDTGYKPFRLVAKDNGQRYELTAIRGHGTVEDLKESLMRICHIYDGAAIYAHFEEEVKRFRFAEGYYLFALGEYTLDRIHGEPLRR</sequence>
<gene>
    <name evidence="2" type="ORF">FOZ60_015227</name>
</gene>
<feature type="signal peptide" evidence="1">
    <location>
        <begin position="1"/>
        <end position="19"/>
    </location>
</feature>
<comment type="caution">
    <text evidence="2">The sequence shown here is derived from an EMBL/GenBank/DDBJ whole genome shotgun (WGS) entry which is preliminary data.</text>
</comment>
<protein>
    <submittedName>
        <fullName evidence="2">Uncharacterized protein</fullName>
    </submittedName>
</protein>
<accession>A0A7J6N5W0</accession>
<proteinExistence type="predicted"/>
<evidence type="ECO:0000313" key="2">
    <source>
        <dbReference type="EMBL" id="KAF4679298.1"/>
    </source>
</evidence>
<organism evidence="2 3">
    <name type="scientific">Perkinsus olseni</name>
    <name type="common">Perkinsus atlanticus</name>
    <dbReference type="NCBI Taxonomy" id="32597"/>
    <lineage>
        <taxon>Eukaryota</taxon>
        <taxon>Sar</taxon>
        <taxon>Alveolata</taxon>
        <taxon>Perkinsozoa</taxon>
        <taxon>Perkinsea</taxon>
        <taxon>Perkinsida</taxon>
        <taxon>Perkinsidae</taxon>
        <taxon>Perkinsus</taxon>
    </lineage>
</organism>
<dbReference type="AlphaFoldDB" id="A0A7J6N5W0"/>